<feature type="compositionally biased region" description="Low complexity" evidence="7">
    <location>
        <begin position="257"/>
        <end position="289"/>
    </location>
</feature>
<evidence type="ECO:0000313" key="12">
    <source>
        <dbReference type="Proteomes" id="UP000663844"/>
    </source>
</evidence>
<keyword evidence="3" id="KW-0653">Protein transport</keyword>
<dbReference type="FunFam" id="1.20.5.110:FF:000041">
    <property type="entry name" value="Synaptosomal-associated protein 29"/>
    <property type="match status" value="1"/>
</dbReference>
<reference evidence="11" key="1">
    <citation type="submission" date="2021-02" db="EMBL/GenBank/DDBJ databases">
        <authorList>
            <person name="Nowell W R."/>
        </authorList>
    </citation>
    <scope>NUCLEOTIDE SEQUENCE</scope>
</reference>
<dbReference type="GO" id="GO:0006382">
    <property type="term" value="P:adenosine to inosine editing"/>
    <property type="evidence" value="ECO:0007669"/>
    <property type="project" value="TreeGrafter"/>
</dbReference>
<dbReference type="GO" id="GO:0003726">
    <property type="term" value="F:double-stranded RNA adenosine deaminase activity"/>
    <property type="evidence" value="ECO:0007669"/>
    <property type="project" value="TreeGrafter"/>
</dbReference>
<dbReference type="GO" id="GO:0015031">
    <property type="term" value="P:protein transport"/>
    <property type="evidence" value="ECO:0007669"/>
    <property type="project" value="UniProtKB-KW"/>
</dbReference>
<protein>
    <submittedName>
        <fullName evidence="11">Uncharacterized protein</fullName>
    </submittedName>
</protein>
<dbReference type="Proteomes" id="UP000663844">
    <property type="component" value="Unassembled WGS sequence"/>
</dbReference>
<keyword evidence="4 6" id="KW-0175">Coiled coil</keyword>
<dbReference type="InterPro" id="IPR014720">
    <property type="entry name" value="dsRBD_dom"/>
</dbReference>
<dbReference type="PANTHER" id="PTHR10910">
    <property type="entry name" value="EUKARYOTE SPECIFIC DSRNA BINDING PROTEIN"/>
    <property type="match status" value="1"/>
</dbReference>
<dbReference type="AlphaFoldDB" id="A0A818KBD7"/>
<feature type="coiled-coil region" evidence="6">
    <location>
        <begin position="52"/>
        <end position="79"/>
    </location>
</feature>
<evidence type="ECO:0000259" key="10">
    <source>
        <dbReference type="PROSITE" id="PS50192"/>
    </source>
</evidence>
<evidence type="ECO:0000256" key="2">
    <source>
        <dbReference type="ARBA" id="ARBA00022448"/>
    </source>
</evidence>
<feature type="domain" description="DRBM" evidence="8">
    <location>
        <begin position="288"/>
        <end position="354"/>
    </location>
</feature>
<dbReference type="PROSITE" id="PS50192">
    <property type="entry name" value="T_SNARE"/>
    <property type="match status" value="2"/>
</dbReference>
<dbReference type="GO" id="GO:0008251">
    <property type="term" value="F:tRNA-specific adenosine deaminase activity"/>
    <property type="evidence" value="ECO:0007669"/>
    <property type="project" value="TreeGrafter"/>
</dbReference>
<evidence type="ECO:0000256" key="6">
    <source>
        <dbReference type="SAM" id="Coils"/>
    </source>
</evidence>
<dbReference type="PROSITE" id="PS50141">
    <property type="entry name" value="A_DEAMIN_EDITASE"/>
    <property type="match status" value="1"/>
</dbReference>
<evidence type="ECO:0000259" key="8">
    <source>
        <dbReference type="PROSITE" id="PS50137"/>
    </source>
</evidence>
<feature type="domain" description="DRBM" evidence="8">
    <location>
        <begin position="417"/>
        <end position="484"/>
    </location>
</feature>
<feature type="region of interest" description="Disordered" evidence="7">
    <location>
        <begin position="123"/>
        <end position="145"/>
    </location>
</feature>
<dbReference type="Gene3D" id="3.30.160.20">
    <property type="match status" value="2"/>
</dbReference>
<proteinExistence type="inferred from homology"/>
<dbReference type="PANTHER" id="PTHR10910:SF62">
    <property type="entry name" value="AT07585P-RELATED"/>
    <property type="match status" value="1"/>
</dbReference>
<dbReference type="Pfam" id="PF00035">
    <property type="entry name" value="dsrm"/>
    <property type="match status" value="2"/>
</dbReference>
<dbReference type="SUPFAM" id="SSF58038">
    <property type="entry name" value="SNARE fusion complex"/>
    <property type="match status" value="2"/>
</dbReference>
<feature type="domain" description="T-SNARE coiled-coil homology" evidence="10">
    <location>
        <begin position="150"/>
        <end position="196"/>
    </location>
</feature>
<organism evidence="11 12">
    <name type="scientific">Adineta steineri</name>
    <dbReference type="NCBI Taxonomy" id="433720"/>
    <lineage>
        <taxon>Eukaryota</taxon>
        <taxon>Metazoa</taxon>
        <taxon>Spiralia</taxon>
        <taxon>Gnathifera</taxon>
        <taxon>Rotifera</taxon>
        <taxon>Eurotatoria</taxon>
        <taxon>Bdelloidea</taxon>
        <taxon>Adinetida</taxon>
        <taxon>Adinetidae</taxon>
        <taxon>Adineta</taxon>
    </lineage>
</organism>
<dbReference type="GO" id="GO:0005730">
    <property type="term" value="C:nucleolus"/>
    <property type="evidence" value="ECO:0007669"/>
    <property type="project" value="TreeGrafter"/>
</dbReference>
<evidence type="ECO:0000256" key="4">
    <source>
        <dbReference type="ARBA" id="ARBA00023054"/>
    </source>
</evidence>
<feature type="domain" description="A to I editase" evidence="9">
    <location>
        <begin position="557"/>
        <end position="891"/>
    </location>
</feature>
<dbReference type="SMART" id="SM00358">
    <property type="entry name" value="DSRM"/>
    <property type="match status" value="2"/>
</dbReference>
<dbReference type="GO" id="GO:0003725">
    <property type="term" value="F:double-stranded RNA binding"/>
    <property type="evidence" value="ECO:0007669"/>
    <property type="project" value="TreeGrafter"/>
</dbReference>
<evidence type="ECO:0000256" key="1">
    <source>
        <dbReference type="ARBA" id="ARBA00009480"/>
    </source>
</evidence>
<evidence type="ECO:0000256" key="3">
    <source>
        <dbReference type="ARBA" id="ARBA00022927"/>
    </source>
</evidence>
<dbReference type="InterPro" id="IPR002466">
    <property type="entry name" value="A_deamin"/>
</dbReference>
<dbReference type="PROSITE" id="PS50137">
    <property type="entry name" value="DS_RBD"/>
    <property type="match status" value="2"/>
</dbReference>
<feature type="compositionally biased region" description="Low complexity" evidence="7">
    <location>
        <begin position="123"/>
        <end position="134"/>
    </location>
</feature>
<dbReference type="Pfam" id="PF02137">
    <property type="entry name" value="A_deamin"/>
    <property type="match status" value="1"/>
</dbReference>
<evidence type="ECO:0000256" key="5">
    <source>
        <dbReference type="PROSITE-ProRule" id="PRU00266"/>
    </source>
</evidence>
<gene>
    <name evidence="11" type="ORF">OXD698_LOCUS4006</name>
</gene>
<evidence type="ECO:0000259" key="9">
    <source>
        <dbReference type="PROSITE" id="PS50141"/>
    </source>
</evidence>
<feature type="domain" description="T-SNARE coiled-coil homology" evidence="10">
    <location>
        <begin position="21"/>
        <end position="83"/>
    </location>
</feature>
<keyword evidence="5" id="KW-0694">RNA-binding</keyword>
<dbReference type="SMART" id="SM00397">
    <property type="entry name" value="t_SNARE"/>
    <property type="match status" value="2"/>
</dbReference>
<sequence>MTTSVSSHNQDEVQSIQRQIYEKKTSILDSTRRMLGLINESEVVGNNTAAELLEQREKLENIEKRCDGIDNNLVDAQRNLNKLGSVFGGIKNYFSPPKSTFPKSISQPQIAAKKKPTPTLQAAATAADTRPTNTKVDTDTYFGKSRSTMDDMERETEDGLHDIHQGVNRLKYLAMQMNQELESQKPLTDRLAGKLEVLDNEELTEDTSLYILLVEHNALQQTLPNLSHGYKRTRDDLHDSQQSIWPKKRARISPAQTSTSSLNQPPTNNNNNNNNNNNSNNGDSTSPSSKNALMLLHELKPSVEYKLVAQTGPSHRPIFTMAVEVNGQIFEGMAQTKKEAKQAAAEKALRSFADLPFQLPDEMPSESEIPTAIHSDNNVINTNTSSSSSIINNDNIQRKTSSPNNIIEPREIQSGLTPLYLLNQLKRDAQFEEITDEVSSSATSEQCEFKFAIIVDGQRFIGSGRSKKIAKTRAAQSILEKLFGMCFDKEGGVPIESDSLPTGLPYSRRDLADRIALCIQEKFNQLTHNDVRLQRRKVLAGIVVTRNFDLENIEVVCITTGTKCISGDRLTLNGQSLNDCHAEIISRRCLIRYCYQQLKILIEDHNSESIFERIPDSTRFRLKTSVAFHLYISTSPCGDGRLFAPQETAAEQSPINLDPNTKHIGHSLRKSRGLLRTKIEAGEGTIPVMAKNLYQSMQTWDGILGGERLLTMSCSDKLCRWNFIGLQGALLSTLIEPVYYTSIIIGSLYHSEHIRRALFSRIEHIIGAIASPYGLHRPFISGVSSPEMRTTSRAPNHAFIWNCVDQKCEIIDTLSGLTSSREASFVSKAALFQQWLTLMKQIQPDISPPTIYCDAKQLATDYQTAKIEINKAFQKGGFGLWIIKPHEQDEFELSSSDVILPDQSIPSVD</sequence>
<dbReference type="Gene3D" id="1.20.5.110">
    <property type="match status" value="2"/>
</dbReference>
<dbReference type="EMBL" id="CAJOAZ010000147">
    <property type="protein sequence ID" value="CAF3552612.1"/>
    <property type="molecule type" value="Genomic_DNA"/>
</dbReference>
<evidence type="ECO:0000256" key="7">
    <source>
        <dbReference type="SAM" id="MobiDB-lite"/>
    </source>
</evidence>
<accession>A0A818KBD7</accession>
<comment type="similarity">
    <text evidence="1">Belongs to the SNAP-25 family.</text>
</comment>
<dbReference type="GO" id="GO:0006396">
    <property type="term" value="P:RNA processing"/>
    <property type="evidence" value="ECO:0007669"/>
    <property type="project" value="InterPro"/>
</dbReference>
<keyword evidence="2" id="KW-0813">Transport</keyword>
<comment type="caution">
    <text evidence="11">The sequence shown here is derived from an EMBL/GenBank/DDBJ whole genome shotgun (WGS) entry which is preliminary data.</text>
</comment>
<dbReference type="SUPFAM" id="SSF54768">
    <property type="entry name" value="dsRNA-binding domain-like"/>
    <property type="match status" value="2"/>
</dbReference>
<dbReference type="InterPro" id="IPR000727">
    <property type="entry name" value="T_SNARE_dom"/>
</dbReference>
<evidence type="ECO:0000313" key="11">
    <source>
        <dbReference type="EMBL" id="CAF3552612.1"/>
    </source>
</evidence>
<dbReference type="GO" id="GO:0005737">
    <property type="term" value="C:cytoplasm"/>
    <property type="evidence" value="ECO:0007669"/>
    <property type="project" value="TreeGrafter"/>
</dbReference>
<feature type="region of interest" description="Disordered" evidence="7">
    <location>
        <begin position="230"/>
        <end position="289"/>
    </location>
</feature>
<name>A0A818KBD7_9BILA</name>
<dbReference type="SMART" id="SM00552">
    <property type="entry name" value="ADEAMc"/>
    <property type="match status" value="1"/>
</dbReference>